<dbReference type="OrthoDB" id="428974at2759"/>
<dbReference type="PROSITE" id="PS50056">
    <property type="entry name" value="TYR_PHOSPHATASE_2"/>
    <property type="match status" value="1"/>
</dbReference>
<evidence type="ECO:0000259" key="2">
    <source>
        <dbReference type="PROSITE" id="PS50056"/>
    </source>
</evidence>
<dbReference type="PANTHER" id="PTHR10367:SF25">
    <property type="entry name" value="DUAL SPECIFICITY PHOSPHATASE CATALYTIC DOMAIN PROTEIN (AFU_ORTHOLOGUE AFUA_1G03540)"/>
    <property type="match status" value="1"/>
</dbReference>
<gene>
    <name evidence="3" type="ORF">CC80DRAFT_478743</name>
</gene>
<name>A0A6A5TJY3_9PLEO</name>
<dbReference type="Gene3D" id="3.40.50.1820">
    <property type="entry name" value="alpha/beta hydrolase"/>
    <property type="match status" value="1"/>
</dbReference>
<evidence type="ECO:0000256" key="1">
    <source>
        <dbReference type="SAM" id="MobiDB-lite"/>
    </source>
</evidence>
<evidence type="ECO:0000313" key="4">
    <source>
        <dbReference type="Proteomes" id="UP000800035"/>
    </source>
</evidence>
<feature type="region of interest" description="Disordered" evidence="1">
    <location>
        <begin position="431"/>
        <end position="458"/>
    </location>
</feature>
<dbReference type="SUPFAM" id="SSF53474">
    <property type="entry name" value="alpha/beta-Hydrolases"/>
    <property type="match status" value="1"/>
</dbReference>
<dbReference type="GO" id="GO:0006370">
    <property type="term" value="P:7-methylguanosine mRNA capping"/>
    <property type="evidence" value="ECO:0007669"/>
    <property type="project" value="TreeGrafter"/>
</dbReference>
<dbReference type="CDD" id="cd14502">
    <property type="entry name" value="RNA_5'-triphosphatase"/>
    <property type="match status" value="1"/>
</dbReference>
<evidence type="ECO:0000313" key="3">
    <source>
        <dbReference type="EMBL" id="KAF1952931.1"/>
    </source>
</evidence>
<dbReference type="InterPro" id="IPR051029">
    <property type="entry name" value="mRNA_Capping_Enz/RNA_Phosphat"/>
</dbReference>
<dbReference type="InterPro" id="IPR000387">
    <property type="entry name" value="Tyr_Pase_dom"/>
</dbReference>
<dbReference type="PANTHER" id="PTHR10367">
    <property type="entry name" value="MRNA-CAPPING ENZYME"/>
    <property type="match status" value="1"/>
</dbReference>
<dbReference type="EMBL" id="ML977007">
    <property type="protein sequence ID" value="KAF1952931.1"/>
    <property type="molecule type" value="Genomic_DNA"/>
</dbReference>
<dbReference type="GO" id="GO:0004484">
    <property type="term" value="F:mRNA guanylyltransferase activity"/>
    <property type="evidence" value="ECO:0007669"/>
    <property type="project" value="TreeGrafter"/>
</dbReference>
<dbReference type="Gene3D" id="3.90.190.10">
    <property type="entry name" value="Protein tyrosine phosphatase superfamily"/>
    <property type="match status" value="1"/>
</dbReference>
<feature type="domain" description="Tyrosine specific protein phosphatases" evidence="2">
    <location>
        <begin position="606"/>
        <end position="665"/>
    </location>
</feature>
<dbReference type="InterPro" id="IPR016130">
    <property type="entry name" value="Tyr_Pase_AS"/>
</dbReference>
<dbReference type="InterPro" id="IPR029021">
    <property type="entry name" value="Prot-tyrosine_phosphatase-like"/>
</dbReference>
<dbReference type="SUPFAM" id="SSF52799">
    <property type="entry name" value="(Phosphotyrosine protein) phosphatases II"/>
    <property type="match status" value="1"/>
</dbReference>
<dbReference type="InterPro" id="IPR000073">
    <property type="entry name" value="AB_hydrolase_1"/>
</dbReference>
<organism evidence="3 4">
    <name type="scientific">Byssothecium circinans</name>
    <dbReference type="NCBI Taxonomy" id="147558"/>
    <lineage>
        <taxon>Eukaryota</taxon>
        <taxon>Fungi</taxon>
        <taxon>Dikarya</taxon>
        <taxon>Ascomycota</taxon>
        <taxon>Pezizomycotina</taxon>
        <taxon>Dothideomycetes</taxon>
        <taxon>Pleosporomycetidae</taxon>
        <taxon>Pleosporales</taxon>
        <taxon>Massarineae</taxon>
        <taxon>Massarinaceae</taxon>
        <taxon>Byssothecium</taxon>
    </lineage>
</organism>
<sequence length="683" mass="74703">MGPDPLSSSLQRNGTLRLPQALLSLLKSYLAGTGGQSLTDLTILTTIKTYFNCLGALLNPLDYSVSPNHPIVVGMVKSTILCGLGYALYNLRIRKADIATDKDGFRYAADAIGHAAAATDPGLLRKYSTMRKYTVPATGFTYTGIRTYFQRHTHEQQLPQEPKPVPLLVFIHGLGGSTAQFHPLLSSLSNIATCLAIDLPGCGVSVFDPEDWEAYTTGSLVHLLATVINAHRDVERGQDVVLVGHSLGCSLAVMLASPTSPYAHLLSQNVAGLIAFCPNAEPPSLEKQRALRSLTYMPTFLFDLMRKFDRRGGVYSGSVTRMAGTDVDLETKKLQLRFNKLVRSDAWKRIALGVLTTLPEDNVLPTSAGCPGKTIWAGLRIPLLLAAGASDTLTKPENVDKIAEFLEDGAKDVASLDSSSDTELEKRQEIMHNDGTRGQAGQAQSSPKPIPSSPSEKQAVVKKIIMPHPAAHSFIFTPGPTLHTLLGHINTFLANNVDARLASSWQMQYFTTEGKWEVKNIEKWRAVPPVSAPIAKTFRALKTLRGVDATHCPRNFVKEWAGKLIAVVDISHDTPVYDPKELIDGGIAYRKFPTVSKLPPVQEEVAEFCDMIDEIRGGVGEKGEGIVGVHCHYGFNRTGFFLVSYMVERLGYKVEDAIAEFGAAREPGIRHQYFIQELYVRYG</sequence>
<proteinExistence type="predicted"/>
<dbReference type="AlphaFoldDB" id="A0A6A5TJY3"/>
<dbReference type="PROSITE" id="PS00383">
    <property type="entry name" value="TYR_PHOSPHATASE_1"/>
    <property type="match status" value="1"/>
</dbReference>
<dbReference type="Pfam" id="PF12697">
    <property type="entry name" value="Abhydrolase_6"/>
    <property type="match status" value="1"/>
</dbReference>
<dbReference type="FunFam" id="3.90.190.10:FF:000090">
    <property type="entry name" value="Dual specificity phosphatase catalytic domain protein"/>
    <property type="match status" value="1"/>
</dbReference>
<accession>A0A6A5TJY3</accession>
<dbReference type="InterPro" id="IPR029058">
    <property type="entry name" value="AB_hydrolase_fold"/>
</dbReference>
<keyword evidence="4" id="KW-1185">Reference proteome</keyword>
<dbReference type="Proteomes" id="UP000800035">
    <property type="component" value="Unassembled WGS sequence"/>
</dbReference>
<reference evidence="3" key="1">
    <citation type="journal article" date="2020" name="Stud. Mycol.">
        <title>101 Dothideomycetes genomes: a test case for predicting lifestyles and emergence of pathogens.</title>
        <authorList>
            <person name="Haridas S."/>
            <person name="Albert R."/>
            <person name="Binder M."/>
            <person name="Bloem J."/>
            <person name="Labutti K."/>
            <person name="Salamov A."/>
            <person name="Andreopoulos B."/>
            <person name="Baker S."/>
            <person name="Barry K."/>
            <person name="Bills G."/>
            <person name="Bluhm B."/>
            <person name="Cannon C."/>
            <person name="Castanera R."/>
            <person name="Culley D."/>
            <person name="Daum C."/>
            <person name="Ezra D."/>
            <person name="Gonzalez J."/>
            <person name="Henrissat B."/>
            <person name="Kuo A."/>
            <person name="Liang C."/>
            <person name="Lipzen A."/>
            <person name="Lutzoni F."/>
            <person name="Magnuson J."/>
            <person name="Mondo S."/>
            <person name="Nolan M."/>
            <person name="Ohm R."/>
            <person name="Pangilinan J."/>
            <person name="Park H.-J."/>
            <person name="Ramirez L."/>
            <person name="Alfaro M."/>
            <person name="Sun H."/>
            <person name="Tritt A."/>
            <person name="Yoshinaga Y."/>
            <person name="Zwiers L.-H."/>
            <person name="Turgeon B."/>
            <person name="Goodwin S."/>
            <person name="Spatafora J."/>
            <person name="Crous P."/>
            <person name="Grigoriev I."/>
        </authorList>
    </citation>
    <scope>NUCLEOTIDE SEQUENCE</scope>
    <source>
        <strain evidence="3">CBS 675.92</strain>
    </source>
</reference>
<protein>
    <recommendedName>
        <fullName evidence="2">Tyrosine specific protein phosphatases domain-containing protein</fullName>
    </recommendedName>
</protein>